<organism evidence="2 3">
    <name type="scientific">Ideonella azotifigens</name>
    <dbReference type="NCBI Taxonomy" id="513160"/>
    <lineage>
        <taxon>Bacteria</taxon>
        <taxon>Pseudomonadati</taxon>
        <taxon>Pseudomonadota</taxon>
        <taxon>Betaproteobacteria</taxon>
        <taxon>Burkholderiales</taxon>
        <taxon>Sphaerotilaceae</taxon>
        <taxon>Ideonella</taxon>
    </lineage>
</organism>
<name>A0ABP3VVD1_9BURK</name>
<accession>A0ABP3VVD1</accession>
<feature type="region of interest" description="Disordered" evidence="1">
    <location>
        <begin position="52"/>
        <end position="72"/>
    </location>
</feature>
<evidence type="ECO:0008006" key="4">
    <source>
        <dbReference type="Google" id="ProtNLM"/>
    </source>
</evidence>
<dbReference type="EMBL" id="BAAAEW010000047">
    <property type="protein sequence ID" value="GAA0769107.1"/>
    <property type="molecule type" value="Genomic_DNA"/>
</dbReference>
<feature type="compositionally biased region" description="Basic residues" evidence="1">
    <location>
        <begin position="59"/>
        <end position="72"/>
    </location>
</feature>
<evidence type="ECO:0000313" key="3">
    <source>
        <dbReference type="Proteomes" id="UP001500279"/>
    </source>
</evidence>
<evidence type="ECO:0000313" key="2">
    <source>
        <dbReference type="EMBL" id="GAA0769107.1"/>
    </source>
</evidence>
<comment type="caution">
    <text evidence="2">The sequence shown here is derived from an EMBL/GenBank/DDBJ whole genome shotgun (WGS) entry which is preliminary data.</text>
</comment>
<sequence>MHPAVLALCEAEAACELLASDWLQSPPPQRGLSLAERQLMALLAHEAAPLKGQAGTSLARHKGKLRRRKGRT</sequence>
<gene>
    <name evidence="2" type="ORF">GCM10009107_59630</name>
</gene>
<dbReference type="Proteomes" id="UP001500279">
    <property type="component" value="Unassembled WGS sequence"/>
</dbReference>
<proteinExistence type="predicted"/>
<dbReference type="RefSeq" id="WP_231010146.1">
    <property type="nucleotide sequence ID" value="NZ_BAAAEW010000047.1"/>
</dbReference>
<reference evidence="3" key="1">
    <citation type="journal article" date="2019" name="Int. J. Syst. Evol. Microbiol.">
        <title>The Global Catalogue of Microorganisms (GCM) 10K type strain sequencing project: providing services to taxonomists for standard genome sequencing and annotation.</title>
        <authorList>
            <consortium name="The Broad Institute Genomics Platform"/>
            <consortium name="The Broad Institute Genome Sequencing Center for Infectious Disease"/>
            <person name="Wu L."/>
            <person name="Ma J."/>
        </authorList>
    </citation>
    <scope>NUCLEOTIDE SEQUENCE [LARGE SCALE GENOMIC DNA]</scope>
    <source>
        <strain evidence="3">JCM 15503</strain>
    </source>
</reference>
<keyword evidence="3" id="KW-1185">Reference proteome</keyword>
<protein>
    <recommendedName>
        <fullName evidence="4">HTH luxR-type domain-containing protein</fullName>
    </recommendedName>
</protein>
<evidence type="ECO:0000256" key="1">
    <source>
        <dbReference type="SAM" id="MobiDB-lite"/>
    </source>
</evidence>